<dbReference type="PROSITE" id="PS00369">
    <property type="entry name" value="PTS_HPR_HIS"/>
    <property type="match status" value="1"/>
</dbReference>
<dbReference type="Gene3D" id="3.30.1340.10">
    <property type="entry name" value="HPr-like"/>
    <property type="match status" value="1"/>
</dbReference>
<dbReference type="PROSITE" id="PS51350">
    <property type="entry name" value="PTS_HPR_DOM"/>
    <property type="match status" value="1"/>
</dbReference>
<evidence type="ECO:0000256" key="7">
    <source>
        <dbReference type="ARBA" id="ARBA00023125"/>
    </source>
</evidence>
<dbReference type="Proteomes" id="UP000295325">
    <property type="component" value="Unassembled WGS sequence"/>
</dbReference>
<dbReference type="PANTHER" id="PTHR32071:SF57">
    <property type="entry name" value="C4-DICARBOXYLATE TRANSPORT TRANSCRIPTIONAL REGULATORY PROTEIN DCTD"/>
    <property type="match status" value="1"/>
</dbReference>
<dbReference type="RefSeq" id="WP_133627767.1">
    <property type="nucleotide sequence ID" value="NZ_SOAZ01000007.1"/>
</dbReference>
<keyword evidence="14" id="KW-0808">Transferase</keyword>
<evidence type="ECO:0000256" key="4">
    <source>
        <dbReference type="ARBA" id="ARBA00022797"/>
    </source>
</evidence>
<keyword evidence="3" id="KW-0547">Nucleotide-binding</keyword>
<dbReference type="GO" id="GO:0003677">
    <property type="term" value="F:DNA binding"/>
    <property type="evidence" value="ECO:0007669"/>
    <property type="project" value="UniProtKB-KW"/>
</dbReference>
<dbReference type="Gene3D" id="1.10.8.60">
    <property type="match status" value="1"/>
</dbReference>
<evidence type="ECO:0000259" key="13">
    <source>
        <dbReference type="PROSITE" id="PS51350"/>
    </source>
</evidence>
<dbReference type="InterPro" id="IPR058031">
    <property type="entry name" value="AAA_lid_NorR"/>
</dbReference>
<dbReference type="SMART" id="SM00382">
    <property type="entry name" value="AAA"/>
    <property type="match status" value="1"/>
</dbReference>
<dbReference type="Gene3D" id="1.10.10.60">
    <property type="entry name" value="Homeodomain-like"/>
    <property type="match status" value="1"/>
</dbReference>
<comment type="function">
    <text evidence="1">General (non sugar-specific) component of the phosphoenolpyruvate-dependent sugar phosphotransferase system (sugar PTS). This major carbohydrate active-transport system catalyzes the phosphorylation of incoming sugar substrates concomitantly with their translocation across the cell membrane. The phosphoryl group from phosphoenolpyruvate (PEP) is transferred to the phosphoryl carrier protein HPr by enzyme I. Phospho-HPr then transfers it to the PTS EIIA domain.</text>
</comment>
<evidence type="ECO:0000259" key="12">
    <source>
        <dbReference type="PROSITE" id="PS50112"/>
    </source>
</evidence>
<dbReference type="PRINTS" id="PR00107">
    <property type="entry name" value="PHOSPHOCPHPR"/>
</dbReference>
<feature type="domain" description="PAS" evidence="12">
    <location>
        <begin position="223"/>
        <end position="270"/>
    </location>
</feature>
<organism evidence="14 15">
    <name type="scientific">Fonticella tunisiensis</name>
    <dbReference type="NCBI Taxonomy" id="1096341"/>
    <lineage>
        <taxon>Bacteria</taxon>
        <taxon>Bacillati</taxon>
        <taxon>Bacillota</taxon>
        <taxon>Clostridia</taxon>
        <taxon>Eubacteriales</taxon>
        <taxon>Clostridiaceae</taxon>
        <taxon>Fonticella</taxon>
    </lineage>
</organism>
<dbReference type="InterPro" id="IPR013767">
    <property type="entry name" value="PAS_fold"/>
</dbReference>
<dbReference type="SUPFAM" id="SSF52540">
    <property type="entry name" value="P-loop containing nucleoside triphosphate hydrolases"/>
    <property type="match status" value="1"/>
</dbReference>
<dbReference type="Pfam" id="PF00381">
    <property type="entry name" value="PTS-HPr"/>
    <property type="match status" value="1"/>
</dbReference>
<evidence type="ECO:0000313" key="14">
    <source>
        <dbReference type="EMBL" id="TDT61281.1"/>
    </source>
</evidence>
<dbReference type="Pfam" id="PF25601">
    <property type="entry name" value="AAA_lid_14"/>
    <property type="match status" value="1"/>
</dbReference>
<dbReference type="GO" id="GO:0005524">
    <property type="term" value="F:ATP binding"/>
    <property type="evidence" value="ECO:0007669"/>
    <property type="project" value="UniProtKB-KW"/>
</dbReference>
<dbReference type="CDD" id="cd00130">
    <property type="entry name" value="PAS"/>
    <property type="match status" value="2"/>
</dbReference>
<keyword evidence="7" id="KW-0238">DNA-binding</keyword>
<name>A0A4R7KQ90_9CLOT</name>
<dbReference type="Gene3D" id="3.40.50.300">
    <property type="entry name" value="P-loop containing nucleotide triphosphate hydrolases"/>
    <property type="match status" value="1"/>
</dbReference>
<dbReference type="SMART" id="SM00091">
    <property type="entry name" value="PAS"/>
    <property type="match status" value="2"/>
</dbReference>
<dbReference type="Pfam" id="PF18024">
    <property type="entry name" value="HTH_50"/>
    <property type="match status" value="1"/>
</dbReference>
<dbReference type="InterPro" id="IPR030828">
    <property type="entry name" value="HTH_TyrR"/>
</dbReference>
<dbReference type="InterPro" id="IPR025944">
    <property type="entry name" value="Sigma_54_int_dom_CS"/>
</dbReference>
<dbReference type="InterPro" id="IPR003593">
    <property type="entry name" value="AAA+_ATPase"/>
</dbReference>
<keyword evidence="5" id="KW-0067">ATP-binding</keyword>
<dbReference type="GO" id="GO:0016740">
    <property type="term" value="F:transferase activity"/>
    <property type="evidence" value="ECO:0007669"/>
    <property type="project" value="UniProtKB-KW"/>
</dbReference>
<gene>
    <name evidence="14" type="ORF">EDD71_1075</name>
</gene>
<dbReference type="InterPro" id="IPR025662">
    <property type="entry name" value="Sigma_54_int_dom_ATP-bd_1"/>
</dbReference>
<dbReference type="InterPro" id="IPR035895">
    <property type="entry name" value="HPr-like_sf"/>
</dbReference>
<dbReference type="SUPFAM" id="SSF55594">
    <property type="entry name" value="HPr-like"/>
    <property type="match status" value="1"/>
</dbReference>
<dbReference type="NCBIfam" id="TIGR00229">
    <property type="entry name" value="sensory_box"/>
    <property type="match status" value="2"/>
</dbReference>
<dbReference type="PROSITE" id="PS00688">
    <property type="entry name" value="SIGMA54_INTERACT_3"/>
    <property type="match status" value="1"/>
</dbReference>
<evidence type="ECO:0000256" key="6">
    <source>
        <dbReference type="ARBA" id="ARBA00023015"/>
    </source>
</evidence>
<keyword evidence="6" id="KW-0805">Transcription regulation</keyword>
<feature type="domain" description="Sigma-54 factor interaction" evidence="11">
    <location>
        <begin position="362"/>
        <end position="591"/>
    </location>
</feature>
<dbReference type="Gene3D" id="3.30.450.20">
    <property type="entry name" value="PAS domain"/>
    <property type="match status" value="2"/>
</dbReference>
<dbReference type="InterPro" id="IPR000032">
    <property type="entry name" value="HPr-like"/>
</dbReference>
<comment type="caution">
    <text evidence="14">The sequence shown here is derived from an EMBL/GenBank/DDBJ whole genome shotgun (WGS) entry which is preliminary data.</text>
</comment>
<dbReference type="InterPro" id="IPR035965">
    <property type="entry name" value="PAS-like_dom_sf"/>
</dbReference>
<dbReference type="PANTHER" id="PTHR32071">
    <property type="entry name" value="TRANSCRIPTIONAL REGULATORY PROTEIN"/>
    <property type="match status" value="1"/>
</dbReference>
<dbReference type="PROSITE" id="PS00676">
    <property type="entry name" value="SIGMA54_INTERACT_2"/>
    <property type="match status" value="1"/>
</dbReference>
<evidence type="ECO:0000256" key="5">
    <source>
        <dbReference type="ARBA" id="ARBA00022840"/>
    </source>
</evidence>
<dbReference type="FunFam" id="1.10.8.60:FF:000014">
    <property type="entry name" value="DNA-binding transcriptional regulator NtrC"/>
    <property type="match status" value="1"/>
</dbReference>
<evidence type="ECO:0000313" key="15">
    <source>
        <dbReference type="Proteomes" id="UP000295325"/>
    </source>
</evidence>
<keyword evidence="8" id="KW-0010">Activator</keyword>
<evidence type="ECO:0000259" key="11">
    <source>
        <dbReference type="PROSITE" id="PS50045"/>
    </source>
</evidence>
<dbReference type="OrthoDB" id="9803970at2"/>
<accession>A0A4R7KQ90</accession>
<dbReference type="FunFam" id="3.40.50.300:FF:000006">
    <property type="entry name" value="DNA-binding transcriptional regulator NtrC"/>
    <property type="match status" value="1"/>
</dbReference>
<dbReference type="InterPro" id="IPR025943">
    <property type="entry name" value="Sigma_54_int_dom_ATP-bd_2"/>
</dbReference>
<evidence type="ECO:0000256" key="8">
    <source>
        <dbReference type="ARBA" id="ARBA00023159"/>
    </source>
</evidence>
<evidence type="ECO:0000256" key="2">
    <source>
        <dbReference type="ARBA" id="ARBA00020422"/>
    </source>
</evidence>
<dbReference type="PROSITE" id="PS50045">
    <property type="entry name" value="SIGMA54_INTERACT_4"/>
    <property type="match status" value="1"/>
</dbReference>
<evidence type="ECO:0000256" key="10">
    <source>
        <dbReference type="ARBA" id="ARBA00029500"/>
    </source>
</evidence>
<dbReference type="GO" id="GO:0006355">
    <property type="term" value="P:regulation of DNA-templated transcription"/>
    <property type="evidence" value="ECO:0007669"/>
    <property type="project" value="InterPro"/>
</dbReference>
<dbReference type="PROSITE" id="PS50112">
    <property type="entry name" value="PAS"/>
    <property type="match status" value="2"/>
</dbReference>
<evidence type="ECO:0000256" key="3">
    <source>
        <dbReference type="ARBA" id="ARBA00022741"/>
    </source>
</evidence>
<dbReference type="SUPFAM" id="SSF55785">
    <property type="entry name" value="PYP-like sensor domain (PAS domain)"/>
    <property type="match status" value="2"/>
</dbReference>
<dbReference type="AlphaFoldDB" id="A0A4R7KQ90"/>
<feature type="domain" description="HPr" evidence="13">
    <location>
        <begin position="1"/>
        <end position="99"/>
    </location>
</feature>
<feature type="domain" description="PAS" evidence="12">
    <location>
        <begin position="106"/>
        <end position="157"/>
    </location>
</feature>
<dbReference type="InterPro" id="IPR002078">
    <property type="entry name" value="Sigma_54_int"/>
</dbReference>
<reference evidence="14 15" key="1">
    <citation type="submission" date="2019-03" db="EMBL/GenBank/DDBJ databases">
        <title>Genomic Encyclopedia of Type Strains, Phase IV (KMG-IV): sequencing the most valuable type-strain genomes for metagenomic binning, comparative biology and taxonomic classification.</title>
        <authorList>
            <person name="Goeker M."/>
        </authorList>
    </citation>
    <scope>NUCLEOTIDE SEQUENCE [LARGE SCALE GENOMIC DNA]</scope>
    <source>
        <strain evidence="14 15">DSM 24455</strain>
    </source>
</reference>
<dbReference type="SUPFAM" id="SSF46689">
    <property type="entry name" value="Homeodomain-like"/>
    <property type="match status" value="1"/>
</dbReference>
<dbReference type="InterPro" id="IPR001020">
    <property type="entry name" value="PTS_HPr_His_P_site"/>
</dbReference>
<dbReference type="InterPro" id="IPR000014">
    <property type="entry name" value="PAS"/>
</dbReference>
<dbReference type="Pfam" id="PF00989">
    <property type="entry name" value="PAS"/>
    <property type="match status" value="2"/>
</dbReference>
<dbReference type="PROSITE" id="PS00675">
    <property type="entry name" value="SIGMA54_INTERACT_1"/>
    <property type="match status" value="1"/>
</dbReference>
<keyword evidence="4" id="KW-0058">Aromatic hydrocarbons catabolism</keyword>
<keyword evidence="9" id="KW-0804">Transcription</keyword>
<evidence type="ECO:0000256" key="9">
    <source>
        <dbReference type="ARBA" id="ARBA00023163"/>
    </source>
</evidence>
<sequence>MRSAIIKHEKGIHVRAAAMVVQKAHELQNKYNTTLFFKYKNQYNVPGTILMPLALLKIKKGDEIIISADGEKADAAVEEMIDFLESDFQMRNDDDINEVDNLIQYNTFTFDQIYNNIANGLIVIDENDIINIFNTSAERIMKVKAKDAIGKKIYDVIPNSRLHIVRQKKTPEIGCKQVIGESVIITNRTPIVIDGHVKGAIAVFEDISTIETMTDRLREMKELHQRLQLVLENVQDGICVVDREGYITYVNPAYLMILNEKETNLIGKNLKDISPNGVRIRALREGKRISDSICTKENGRKIVANVSPIIVDGEVTGVVSAIKSVDEVQILLEKLNQVTAKAEYLEQELHRTKTPYQFYEKFIGKSGKVLDALAIAQKAAKSTATVIIRGESGTGKELIAEGIHYCSDRANGPFIRINCAAIPSNLLESELFGHEKGSFTGAFKKKLGKFELANKGTLFLDEIGEMEKSMQAKLLRVLQTMEFERVGGEETIKVDVRVIAATNRDLEKMVLDGEFREDLYYRLNVIPILLPPLRERKEDIPILTEFFLNKVNNKLGKNVKGFTSEAQNALIAYRWPGNVRELENIIERVVTLADGTLIGIEDLPMYISDKAAENEENLLSSILNKEILTWDDYEKEIIRMALERYGSFNSAGKALGLTHKTVAAKARKYGICRNEEEE</sequence>
<evidence type="ECO:0000256" key="1">
    <source>
        <dbReference type="ARBA" id="ARBA00003681"/>
    </source>
</evidence>
<dbReference type="EMBL" id="SOAZ01000007">
    <property type="protein sequence ID" value="TDT61281.1"/>
    <property type="molecule type" value="Genomic_DNA"/>
</dbReference>
<dbReference type="Pfam" id="PF00158">
    <property type="entry name" value="Sigma54_activat"/>
    <property type="match status" value="1"/>
</dbReference>
<dbReference type="CDD" id="cd00009">
    <property type="entry name" value="AAA"/>
    <property type="match status" value="1"/>
</dbReference>
<proteinExistence type="predicted"/>
<keyword evidence="15" id="KW-1185">Reference proteome</keyword>
<dbReference type="InterPro" id="IPR027417">
    <property type="entry name" value="P-loop_NTPase"/>
</dbReference>
<protein>
    <recommendedName>
        <fullName evidence="10">HTH-type transcriptional regulatory protein TyrR</fullName>
    </recommendedName>
    <alternativeName>
        <fullName evidence="2">Phosphocarrier protein HPr</fullName>
    </alternativeName>
</protein>
<dbReference type="InterPro" id="IPR009057">
    <property type="entry name" value="Homeodomain-like_sf"/>
</dbReference>